<name>A0A9Y2IJ11_9PSEU</name>
<keyword evidence="1" id="KW-0489">Methyltransferase</keyword>
<evidence type="ECO:0000313" key="1">
    <source>
        <dbReference type="EMBL" id="WIX80055.1"/>
    </source>
</evidence>
<evidence type="ECO:0000313" key="2">
    <source>
        <dbReference type="Proteomes" id="UP001236014"/>
    </source>
</evidence>
<dbReference type="EMBL" id="CP127294">
    <property type="protein sequence ID" value="WIX80055.1"/>
    <property type="molecule type" value="Genomic_DNA"/>
</dbReference>
<dbReference type="RefSeq" id="WP_285970701.1">
    <property type="nucleotide sequence ID" value="NZ_CP127294.1"/>
</dbReference>
<dbReference type="InterPro" id="IPR006764">
    <property type="entry name" value="SAM_dep_MeTrfase_SAV2177_type"/>
</dbReference>
<gene>
    <name evidence="1" type="ORF">QRX50_04475</name>
</gene>
<dbReference type="GO" id="GO:0032259">
    <property type="term" value="P:methylation"/>
    <property type="evidence" value="ECO:0007669"/>
    <property type="project" value="UniProtKB-KW"/>
</dbReference>
<proteinExistence type="predicted"/>
<accession>A0A9Y2IJ11</accession>
<dbReference type="AlphaFoldDB" id="A0A9Y2IJ11"/>
<dbReference type="KEGG" id="acab:QRX50_04475"/>
<dbReference type="GO" id="GO:0008168">
    <property type="term" value="F:methyltransferase activity"/>
    <property type="evidence" value="ECO:0007669"/>
    <property type="project" value="UniProtKB-KW"/>
</dbReference>
<dbReference type="Gene3D" id="3.40.50.150">
    <property type="entry name" value="Vaccinia Virus protein VP39"/>
    <property type="match status" value="1"/>
</dbReference>
<reference evidence="1 2" key="1">
    <citation type="submission" date="2023-06" db="EMBL/GenBank/DDBJ databases">
        <authorList>
            <person name="Oyuntsetseg B."/>
            <person name="Kim S.B."/>
        </authorList>
    </citation>
    <scope>NUCLEOTIDE SEQUENCE [LARGE SCALE GENOMIC DNA]</scope>
    <source>
        <strain evidence="1 2">2-15</strain>
    </source>
</reference>
<dbReference type="Pfam" id="PF04672">
    <property type="entry name" value="Methyltransf_19"/>
    <property type="match status" value="1"/>
</dbReference>
<dbReference type="InterPro" id="IPR029063">
    <property type="entry name" value="SAM-dependent_MTases_sf"/>
</dbReference>
<keyword evidence="2" id="KW-1185">Reference proteome</keyword>
<dbReference type="EC" id="2.1.1.-" evidence="1"/>
<dbReference type="SUPFAM" id="SSF53335">
    <property type="entry name" value="S-adenosyl-L-methionine-dependent methyltransferases"/>
    <property type="match status" value="1"/>
</dbReference>
<dbReference type="Proteomes" id="UP001236014">
    <property type="component" value="Chromosome"/>
</dbReference>
<organism evidence="1 2">
    <name type="scientific">Amycolatopsis carbonis</name>
    <dbReference type="NCBI Taxonomy" id="715471"/>
    <lineage>
        <taxon>Bacteria</taxon>
        <taxon>Bacillati</taxon>
        <taxon>Actinomycetota</taxon>
        <taxon>Actinomycetes</taxon>
        <taxon>Pseudonocardiales</taxon>
        <taxon>Pseudonocardiaceae</taxon>
        <taxon>Amycolatopsis</taxon>
    </lineage>
</organism>
<dbReference type="PIRSF" id="PIRSF017393">
    <property type="entry name" value="MTase_SAV2177"/>
    <property type="match status" value="1"/>
</dbReference>
<keyword evidence="1" id="KW-0808">Transferase</keyword>
<protein>
    <submittedName>
        <fullName evidence="1">SAM-dependent methyltransferase</fullName>
        <ecNumber evidence="1">2.1.1.-</ecNumber>
    </submittedName>
</protein>
<sequence length="278" mass="31008">MTAPDAPAGVDVEKPSAARVYDWYLGGSQNWAVDREFGRRVEKVWPLIRPISRQNRAFMNRVVRAALDAGIRQFVDLGSGVPTAGNVHEIVRERLPADERASVVYVDYEPVAAAHSRVILEREHASDWAGLVQRDIRDPKALFADETTRRLVDWSEPVCLLMITVLHFIGPDDDPDGLMATYRAKLAPGSWLAVTHGTCRDDAPPDRAAEVKSFIDAYRDTSNPAYLRSDAEIRPWFGGWPLLDPGLSALPDWRPDRPVSALEAETRPFAWCGVAEKP</sequence>